<proteinExistence type="predicted"/>
<name>A0A085ZU59_9FLAO</name>
<sequence length="60" mass="7297">MKKNFGEKYKLPLSFKQMEYFKHKNSNKIDSNTICVLKSEKYQSDFYVREKPVKSLFRLL</sequence>
<accession>A0A085ZU59</accession>
<dbReference type="AlphaFoldDB" id="A0A085ZU59"/>
<comment type="caution">
    <text evidence="1">The sequence shown here is derived from an EMBL/GenBank/DDBJ whole genome shotgun (WGS) entry which is preliminary data.</text>
</comment>
<dbReference type="eggNOG" id="ENOG5030RJY">
    <property type="taxonomic scope" value="Bacteria"/>
</dbReference>
<dbReference type="EMBL" id="JPRO01000004">
    <property type="protein sequence ID" value="KFF07973.1"/>
    <property type="molecule type" value="Genomic_DNA"/>
</dbReference>
<protein>
    <submittedName>
        <fullName evidence="1">Uncharacterized protein</fullName>
    </submittedName>
</protein>
<dbReference type="Proteomes" id="UP000028703">
    <property type="component" value="Unassembled WGS sequence"/>
</dbReference>
<gene>
    <name evidence="1" type="ORF">IX38_07355</name>
</gene>
<organism evidence="1 2">
    <name type="scientific">Chryseobacterium luteum</name>
    <dbReference type="NCBI Taxonomy" id="421531"/>
    <lineage>
        <taxon>Bacteria</taxon>
        <taxon>Pseudomonadati</taxon>
        <taxon>Bacteroidota</taxon>
        <taxon>Flavobacteriia</taxon>
        <taxon>Flavobacteriales</taxon>
        <taxon>Weeksellaceae</taxon>
        <taxon>Chryseobacterium group</taxon>
        <taxon>Chryseobacterium</taxon>
    </lineage>
</organism>
<evidence type="ECO:0000313" key="1">
    <source>
        <dbReference type="EMBL" id="KFF07973.1"/>
    </source>
</evidence>
<reference evidence="1 2" key="1">
    <citation type="submission" date="2014-07" db="EMBL/GenBank/DDBJ databases">
        <title>Genome of Chryseobacterium luteum DSM 18605.</title>
        <authorList>
            <person name="Stropko S.J."/>
            <person name="Pipes S.E."/>
            <person name="Newman J.D."/>
        </authorList>
    </citation>
    <scope>NUCLEOTIDE SEQUENCE [LARGE SCALE GENOMIC DNA]</scope>
    <source>
        <strain evidence="1 2">DSM 18605</strain>
    </source>
</reference>
<keyword evidence="2" id="KW-1185">Reference proteome</keyword>
<evidence type="ECO:0000313" key="2">
    <source>
        <dbReference type="Proteomes" id="UP000028703"/>
    </source>
</evidence>